<keyword evidence="1" id="KW-0689">Ribosomal protein</keyword>
<organism evidence="1 2">
    <name type="scientific">Trypanosoma conorhini</name>
    <dbReference type="NCBI Taxonomy" id="83891"/>
    <lineage>
        <taxon>Eukaryota</taxon>
        <taxon>Discoba</taxon>
        <taxon>Euglenozoa</taxon>
        <taxon>Kinetoplastea</taxon>
        <taxon>Metakinetoplastina</taxon>
        <taxon>Trypanosomatida</taxon>
        <taxon>Trypanosomatidae</taxon>
        <taxon>Trypanosoma</taxon>
    </lineage>
</organism>
<dbReference type="InterPro" id="IPR036919">
    <property type="entry name" value="Ribo_uL30_ferredoxin-like_sf"/>
</dbReference>
<dbReference type="EMBL" id="MKKU01000041">
    <property type="protein sequence ID" value="RNF26465.1"/>
    <property type="molecule type" value="Genomic_DNA"/>
</dbReference>
<evidence type="ECO:0000313" key="1">
    <source>
        <dbReference type="EMBL" id="RNF26465.1"/>
    </source>
</evidence>
<dbReference type="PANTHER" id="PTHR11524:SF40">
    <property type="entry name" value="RIBOSOMAL PROTEIN L7, PUTATIVE-RELATED"/>
    <property type="match status" value="1"/>
</dbReference>
<dbReference type="SUPFAM" id="SSF55129">
    <property type="entry name" value="Ribosomal protein L30p/L7e"/>
    <property type="match status" value="1"/>
</dbReference>
<dbReference type="GO" id="GO:0003735">
    <property type="term" value="F:structural constituent of ribosome"/>
    <property type="evidence" value="ECO:0007669"/>
    <property type="project" value="TreeGrafter"/>
</dbReference>
<keyword evidence="2" id="KW-1185">Reference proteome</keyword>
<dbReference type="GO" id="GO:0022625">
    <property type="term" value="C:cytosolic large ribosomal subunit"/>
    <property type="evidence" value="ECO:0007669"/>
    <property type="project" value="TreeGrafter"/>
</dbReference>
<dbReference type="PANTHER" id="PTHR11524">
    <property type="entry name" value="60S RIBOSOMAL PROTEIN L7"/>
    <property type="match status" value="1"/>
</dbReference>
<dbReference type="AlphaFoldDB" id="A0A3R7LKI0"/>
<dbReference type="Proteomes" id="UP000284403">
    <property type="component" value="Unassembled WGS sequence"/>
</dbReference>
<dbReference type="InterPro" id="IPR039699">
    <property type="entry name" value="Ribosomal_uL30"/>
</dbReference>
<proteinExistence type="predicted"/>
<dbReference type="OrthoDB" id="28644at2759"/>
<reference evidence="1 2" key="1">
    <citation type="journal article" date="2018" name="BMC Genomics">
        <title>Genomic comparison of Trypanosoma conorhini and Trypanosoma rangeli to Trypanosoma cruzi strains of high and low virulence.</title>
        <authorList>
            <person name="Bradwell K.R."/>
            <person name="Koparde V.N."/>
            <person name="Matveyev A.V."/>
            <person name="Serrano M.G."/>
            <person name="Alves J.M."/>
            <person name="Parikh H."/>
            <person name="Huang B."/>
            <person name="Lee V."/>
            <person name="Espinosa-Alvarez O."/>
            <person name="Ortiz P.A."/>
            <person name="Costa-Martins A.G."/>
            <person name="Teixeira M.M."/>
            <person name="Buck G.A."/>
        </authorList>
    </citation>
    <scope>NUCLEOTIDE SEQUENCE [LARGE SCALE GENOMIC DNA]</scope>
    <source>
        <strain evidence="1 2">025E</strain>
    </source>
</reference>
<dbReference type="GO" id="GO:0003723">
    <property type="term" value="F:RNA binding"/>
    <property type="evidence" value="ECO:0007669"/>
    <property type="project" value="TreeGrafter"/>
</dbReference>
<dbReference type="RefSeq" id="XP_029231671.1">
    <property type="nucleotide sequence ID" value="XM_029368125.1"/>
</dbReference>
<dbReference type="Gene3D" id="1.10.15.30">
    <property type="match status" value="1"/>
</dbReference>
<sequence length="355" mass="40431">MPRLLPLPCVPHLLRSRPAVPPGVIPLPSPHTLFLSFSLVFCFPSCRGVQAARVTFAAKAMGKNPPKWLPGERVKETILLQRKSVEQLRADRVLRRDKLQERRDRHKAKLDAKRKRKLTTKKFISAQTILKHAQRKEGQGRIFRKIGEKVRGKRQRMAPDEYKKSLDESRVVLIVRARGRQIPPEVSAALRRLGLMKLYAARLLCLNPRTDPLVKQLGPFCIMGHPEPAQLEELLRTRGSLWNEETQTKRLISGNLMLEQALGQYNILCIEDLCDALVNKTEHVQAVLQHIAPFDFHPPRQLFMERHRSVHQKLEMVNKDSFAAYLAQQLKGAAKREKVAAANKRKAAKASSLPA</sequence>
<evidence type="ECO:0000313" key="2">
    <source>
        <dbReference type="Proteomes" id="UP000284403"/>
    </source>
</evidence>
<name>A0A3R7LKI0_9TRYP</name>
<keyword evidence="1" id="KW-0687">Ribonucleoprotein</keyword>
<comment type="caution">
    <text evidence="1">The sequence shown here is derived from an EMBL/GenBank/DDBJ whole genome shotgun (WGS) entry which is preliminary data.</text>
</comment>
<gene>
    <name evidence="1" type="ORF">Tco025E_01187</name>
</gene>
<accession>A0A3R7LKI0</accession>
<dbReference type="Gene3D" id="3.30.1390.20">
    <property type="entry name" value="Ribosomal protein L30, ferredoxin-like fold domain"/>
    <property type="match status" value="1"/>
</dbReference>
<dbReference type="GeneID" id="40314798"/>
<dbReference type="GO" id="GO:0000463">
    <property type="term" value="P:maturation of LSU-rRNA from tricistronic rRNA transcript (SSU-rRNA, 5.8S rRNA, LSU-rRNA)"/>
    <property type="evidence" value="ECO:0007669"/>
    <property type="project" value="TreeGrafter"/>
</dbReference>
<protein>
    <submittedName>
        <fullName evidence="1">60S ribosomal protein L7</fullName>
    </submittedName>
</protein>